<feature type="region of interest" description="Disordered" evidence="1">
    <location>
        <begin position="1"/>
        <end position="36"/>
    </location>
</feature>
<dbReference type="EMBL" id="VSSQ01020638">
    <property type="protein sequence ID" value="MPM65661.1"/>
    <property type="molecule type" value="Genomic_DNA"/>
</dbReference>
<protein>
    <submittedName>
        <fullName evidence="2">Uncharacterized protein</fullName>
    </submittedName>
</protein>
<organism evidence="2">
    <name type="scientific">bioreactor metagenome</name>
    <dbReference type="NCBI Taxonomy" id="1076179"/>
    <lineage>
        <taxon>unclassified sequences</taxon>
        <taxon>metagenomes</taxon>
        <taxon>ecological metagenomes</taxon>
    </lineage>
</organism>
<feature type="compositionally biased region" description="Basic residues" evidence="1">
    <location>
        <begin position="14"/>
        <end position="35"/>
    </location>
</feature>
<comment type="caution">
    <text evidence="2">The sequence shown here is derived from an EMBL/GenBank/DDBJ whole genome shotgun (WGS) entry which is preliminary data.</text>
</comment>
<accession>A0A645BMA0</accession>
<feature type="compositionally biased region" description="Basic residues" evidence="1">
    <location>
        <begin position="155"/>
        <end position="164"/>
    </location>
</feature>
<reference evidence="2" key="1">
    <citation type="submission" date="2019-08" db="EMBL/GenBank/DDBJ databases">
        <authorList>
            <person name="Kucharzyk K."/>
            <person name="Murdoch R.W."/>
            <person name="Higgins S."/>
            <person name="Loffler F."/>
        </authorList>
    </citation>
    <scope>NUCLEOTIDE SEQUENCE</scope>
</reference>
<evidence type="ECO:0000256" key="1">
    <source>
        <dbReference type="SAM" id="MobiDB-lite"/>
    </source>
</evidence>
<dbReference type="AlphaFoldDB" id="A0A645BMA0"/>
<name>A0A645BMA0_9ZZZZ</name>
<feature type="region of interest" description="Disordered" evidence="1">
    <location>
        <begin position="155"/>
        <end position="175"/>
    </location>
</feature>
<gene>
    <name evidence="2" type="ORF">SDC9_112558</name>
</gene>
<evidence type="ECO:0000313" key="2">
    <source>
        <dbReference type="EMBL" id="MPM65661.1"/>
    </source>
</evidence>
<proteinExistence type="predicted"/>
<sequence length="188" mass="21800">MDGLPGHQQPGLRKGGRHGRYCHRQNGGPHRHKQGVRPLLEKVGKLPLQRNGGEIPRKAHTYMEKGIKLFHRAPHGDAQRHIAHQQRGHGHRILTEKDVAFFSLVPSLFGGCLFCFVALRHRRSPLLPTPFLRGQHRQRFPHGNEHLIFRPQHKFADRRHKQHQQHQSDNDLQLDVDGKHVNLRNDLH</sequence>